<accession>A0ABQ7AHG5</accession>
<comment type="caution">
    <text evidence="2">The sequence shown here is derived from an EMBL/GenBank/DDBJ whole genome shotgun (WGS) entry which is preliminary data.</text>
</comment>
<organism evidence="2 3">
    <name type="scientific">Brassica cretica</name>
    <name type="common">Mustard</name>
    <dbReference type="NCBI Taxonomy" id="69181"/>
    <lineage>
        <taxon>Eukaryota</taxon>
        <taxon>Viridiplantae</taxon>
        <taxon>Streptophyta</taxon>
        <taxon>Embryophyta</taxon>
        <taxon>Tracheophyta</taxon>
        <taxon>Spermatophyta</taxon>
        <taxon>Magnoliopsida</taxon>
        <taxon>eudicotyledons</taxon>
        <taxon>Gunneridae</taxon>
        <taxon>Pentapetalae</taxon>
        <taxon>rosids</taxon>
        <taxon>malvids</taxon>
        <taxon>Brassicales</taxon>
        <taxon>Brassicaceae</taxon>
        <taxon>Brassiceae</taxon>
        <taxon>Brassica</taxon>
    </lineage>
</organism>
<protein>
    <submittedName>
        <fullName evidence="2">Uncharacterized protein</fullName>
    </submittedName>
</protein>
<evidence type="ECO:0000313" key="2">
    <source>
        <dbReference type="EMBL" id="KAF3497204.1"/>
    </source>
</evidence>
<proteinExistence type="predicted"/>
<dbReference type="Proteomes" id="UP000266723">
    <property type="component" value="Unassembled WGS sequence"/>
</dbReference>
<sequence length="194" mass="21673">MEPSQDSFTFMDKSKANSAGLIKNVKVEIGDCTIPVDFHVVEIKLGKTSSLVFGRAFMATVGAVCDLKRNKMYLTNVDDRVFYDHVEKKKSEEFISCIEMFEGPAPTSNSNHEPAKPVSPSVDIQHAESVVILPGESIDIQPFISIDTLRISEQSETEKPKSGGKTRKRKKKKKKECRCRFHVTSPFAMSRGKS</sequence>
<dbReference type="InterPro" id="IPR021109">
    <property type="entry name" value="Peptidase_aspartic_dom_sf"/>
</dbReference>
<dbReference type="Gene3D" id="2.40.70.10">
    <property type="entry name" value="Acid Proteases"/>
    <property type="match status" value="1"/>
</dbReference>
<reference evidence="2 3" key="1">
    <citation type="journal article" date="2020" name="BMC Genomics">
        <title>Intraspecific diversification of the crop wild relative Brassica cretica Lam. using demographic model selection.</title>
        <authorList>
            <person name="Kioukis A."/>
            <person name="Michalopoulou V.A."/>
            <person name="Briers L."/>
            <person name="Pirintsos S."/>
            <person name="Studholme D.J."/>
            <person name="Pavlidis P."/>
            <person name="Sarris P.F."/>
        </authorList>
    </citation>
    <scope>NUCLEOTIDE SEQUENCE [LARGE SCALE GENOMIC DNA]</scope>
    <source>
        <strain evidence="3">cv. PFS-1207/04</strain>
    </source>
</reference>
<keyword evidence="3" id="KW-1185">Reference proteome</keyword>
<feature type="compositionally biased region" description="Basic residues" evidence="1">
    <location>
        <begin position="162"/>
        <end position="177"/>
    </location>
</feature>
<feature type="region of interest" description="Disordered" evidence="1">
    <location>
        <begin position="152"/>
        <end position="177"/>
    </location>
</feature>
<dbReference type="EMBL" id="QGKV02002055">
    <property type="protein sequence ID" value="KAF3497204.1"/>
    <property type="molecule type" value="Genomic_DNA"/>
</dbReference>
<evidence type="ECO:0000313" key="3">
    <source>
        <dbReference type="Proteomes" id="UP000266723"/>
    </source>
</evidence>
<evidence type="ECO:0000256" key="1">
    <source>
        <dbReference type="SAM" id="MobiDB-lite"/>
    </source>
</evidence>
<gene>
    <name evidence="2" type="ORF">DY000_02052549</name>
</gene>
<name>A0ABQ7AHG5_BRACR</name>